<keyword evidence="3" id="KW-1185">Reference proteome</keyword>
<proteinExistence type="predicted"/>
<reference evidence="2 3" key="1">
    <citation type="submission" date="2016-07" db="EMBL/GenBank/DDBJ databases">
        <title>Multiple horizontal gene transfer events from other fungi enriched the ability of initially mycotrophic Trichoderma (Ascomycota) to feed on dead plant biomass.</title>
        <authorList>
            <consortium name="DOE Joint Genome Institute"/>
            <person name="Aerts A."/>
            <person name="Atanasova L."/>
            <person name="Chenthamara K."/>
            <person name="Zhang J."/>
            <person name="Grujic M."/>
            <person name="Henrissat B."/>
            <person name="Kuo A."/>
            <person name="Salamov A."/>
            <person name="Lipzen A."/>
            <person name="Labutti K."/>
            <person name="Barry K."/>
            <person name="Miao Y."/>
            <person name="Rahimi M.J."/>
            <person name="Shen Q."/>
            <person name="Grigoriev I.V."/>
            <person name="Kubicek C.P."/>
            <person name="Druzhinina I.S."/>
        </authorList>
    </citation>
    <scope>NUCLEOTIDE SEQUENCE [LARGE SCALE GENOMIC DNA]</scope>
    <source>
        <strain evidence="2 3">ATCC 18648</strain>
    </source>
</reference>
<evidence type="ECO:0000313" key="3">
    <source>
        <dbReference type="Proteomes" id="UP000240760"/>
    </source>
</evidence>
<dbReference type="EMBL" id="KZ679143">
    <property type="protein sequence ID" value="PTB72033.1"/>
    <property type="molecule type" value="Genomic_DNA"/>
</dbReference>
<evidence type="ECO:0000313" key="2">
    <source>
        <dbReference type="EMBL" id="PTB72033.1"/>
    </source>
</evidence>
<sequence length="182" mass="20310">MDGPLINSIFPRVLGCRLGCLGGASYPRYVGSATSPSRYCCWNRSGQPRSPWFPPLEPLSLTLAIRPAPLPSSQRRTWGLPASNPGGVPRGRTLLSEMLPRSARSFVRWAHEPPRWALFGHQRPSTVKSQKPTLHPLETHHPDRPSSRYSDMLLLVTCNVHPDGLFHGASPLLRATRRHRCL</sequence>
<dbReference type="Proteomes" id="UP000240760">
    <property type="component" value="Unassembled WGS sequence"/>
</dbReference>
<feature type="region of interest" description="Disordered" evidence="1">
    <location>
        <begin position="123"/>
        <end position="145"/>
    </location>
</feature>
<dbReference type="AlphaFoldDB" id="A0A2T4BRU5"/>
<gene>
    <name evidence="2" type="ORF">M440DRAFT_166068</name>
</gene>
<feature type="compositionally biased region" description="Polar residues" evidence="1">
    <location>
        <begin position="123"/>
        <end position="132"/>
    </location>
</feature>
<accession>A0A2T4BRU5</accession>
<protein>
    <submittedName>
        <fullName evidence="2">Uncharacterized protein</fullName>
    </submittedName>
</protein>
<evidence type="ECO:0000256" key="1">
    <source>
        <dbReference type="SAM" id="MobiDB-lite"/>
    </source>
</evidence>
<name>A0A2T4BRU5_TRILO</name>
<organism evidence="2 3">
    <name type="scientific">Trichoderma longibrachiatum ATCC 18648</name>
    <dbReference type="NCBI Taxonomy" id="983965"/>
    <lineage>
        <taxon>Eukaryota</taxon>
        <taxon>Fungi</taxon>
        <taxon>Dikarya</taxon>
        <taxon>Ascomycota</taxon>
        <taxon>Pezizomycotina</taxon>
        <taxon>Sordariomycetes</taxon>
        <taxon>Hypocreomycetidae</taxon>
        <taxon>Hypocreales</taxon>
        <taxon>Hypocreaceae</taxon>
        <taxon>Trichoderma</taxon>
    </lineage>
</organism>